<dbReference type="RefSeq" id="WP_046583826.1">
    <property type="nucleotide sequence ID" value="NZ_LAVA02000090.1"/>
</dbReference>
<dbReference type="Proteomes" id="UP000034196">
    <property type="component" value="Unassembled WGS sequence"/>
</dbReference>
<sequence length="695" mass="75386">MPIKVSVVIPVYNPGPYIEDCIASLLRQSLPDDEYEAIFVDDGSTDETPARLDRLAAEHPHMHVVHQEGSGWSGKPRNVGIAAAQGEFIQFVDNDDWLGDEALERMYDYGVKNGADVIVGKMAGKGRPVPRELFRRNRPHANVENAPLIDSLTPHKMFRKAFLDEHGLRYREGRRRLEDHVFVTEAYLRAENVAVLSDYLCYYHVKREDASNAGFQRFDPVGYFQNLREALDVVERFTAPGPLRDRLFRRWLRNEMVERMRGQRVLKLPDDYRRELFAEMRKVVLERFGPGVAAGLQPTQRIVAGLIAADRLADIEEFARWEAGIRPTAVLEHLGWENGRLAIRFTAEYTSGGEPVTFRADGDQDLLVPPLPRTSLDAIALLGADTSAPLARSRVDLVVRERATAAEFFQPVELTREKVAVEGAHGLESPGGPAALGGSGAGRFRQVLRATSRIDPLSAANGGPLDAGVWDVLIRIGSCGWSKETRLGSVRREEAGRGRAAAVVGPPGRVVVPYWTDPHGNLSLDIGGKTGRIPYEFTELAPADVTVTTGPDSLTVALPVHVQGETGAGLRLTRAATGRLVDLPGTLSAGESDRGGLTVGAVDRARLSVGLPIGELAGGTWRLALLLPTAGDIPPVGLPLALDVSADGLATVGRPADAATGLAATGPGRRSPAARLVASTFLRRAAGRLRRALKK</sequence>
<evidence type="ECO:0000313" key="3">
    <source>
        <dbReference type="EMBL" id="OIJ63953.1"/>
    </source>
</evidence>
<organism evidence="3 4">
    <name type="scientific">Streptomyces mangrovisoli</name>
    <dbReference type="NCBI Taxonomy" id="1428628"/>
    <lineage>
        <taxon>Bacteria</taxon>
        <taxon>Bacillati</taxon>
        <taxon>Actinomycetota</taxon>
        <taxon>Actinomycetes</taxon>
        <taxon>Kitasatosporales</taxon>
        <taxon>Streptomycetaceae</taxon>
        <taxon>Streptomyces</taxon>
    </lineage>
</organism>
<evidence type="ECO:0000259" key="1">
    <source>
        <dbReference type="Pfam" id="PF00535"/>
    </source>
</evidence>
<dbReference type="GO" id="GO:0016758">
    <property type="term" value="F:hexosyltransferase activity"/>
    <property type="evidence" value="ECO:0007669"/>
    <property type="project" value="UniProtKB-ARBA"/>
</dbReference>
<dbReference type="Pfam" id="PF22181">
    <property type="entry name" value="TarS_linker"/>
    <property type="match status" value="1"/>
</dbReference>
<dbReference type="InterPro" id="IPR029044">
    <property type="entry name" value="Nucleotide-diphossugar_trans"/>
</dbReference>
<name>A0A1J4NNE1_9ACTN</name>
<accession>A0A1J4NNE1</accession>
<proteinExistence type="predicted"/>
<dbReference type="CDD" id="cd00761">
    <property type="entry name" value="Glyco_tranf_GTA_type"/>
    <property type="match status" value="1"/>
</dbReference>
<feature type="domain" description="TarS/TarP linker" evidence="2">
    <location>
        <begin position="220"/>
        <end position="319"/>
    </location>
</feature>
<keyword evidence="4" id="KW-1185">Reference proteome</keyword>
<dbReference type="PANTHER" id="PTHR22916:SF3">
    <property type="entry name" value="UDP-GLCNAC:BETAGAL BETA-1,3-N-ACETYLGLUCOSAMINYLTRANSFERASE-LIKE PROTEIN 1"/>
    <property type="match status" value="1"/>
</dbReference>
<gene>
    <name evidence="3" type="ORF">WN71_031650</name>
</gene>
<evidence type="ECO:0000313" key="4">
    <source>
        <dbReference type="Proteomes" id="UP000034196"/>
    </source>
</evidence>
<reference evidence="3" key="1">
    <citation type="submission" date="2016-10" db="EMBL/GenBank/DDBJ databases">
        <title>Genome sequence of Streptomyces mangrovisoli MUSC 149.</title>
        <authorList>
            <person name="Lee L.-H."/>
            <person name="Ser H.-L."/>
        </authorList>
    </citation>
    <scope>NUCLEOTIDE SEQUENCE [LARGE SCALE GENOMIC DNA]</scope>
    <source>
        <strain evidence="3">MUSC 149</strain>
    </source>
</reference>
<dbReference type="STRING" id="1428628.WN71_031650"/>
<evidence type="ECO:0000259" key="2">
    <source>
        <dbReference type="Pfam" id="PF22181"/>
    </source>
</evidence>
<dbReference type="Pfam" id="PF00535">
    <property type="entry name" value="Glycos_transf_2"/>
    <property type="match status" value="1"/>
</dbReference>
<dbReference type="EMBL" id="LAVA02000090">
    <property type="protein sequence ID" value="OIJ63953.1"/>
    <property type="molecule type" value="Genomic_DNA"/>
</dbReference>
<dbReference type="AlphaFoldDB" id="A0A1J4NNE1"/>
<feature type="domain" description="Glycosyltransferase 2-like" evidence="1">
    <location>
        <begin position="6"/>
        <end position="131"/>
    </location>
</feature>
<dbReference type="InterPro" id="IPR054028">
    <property type="entry name" value="TarS/TarP_linker"/>
</dbReference>
<dbReference type="PANTHER" id="PTHR22916">
    <property type="entry name" value="GLYCOSYLTRANSFERASE"/>
    <property type="match status" value="1"/>
</dbReference>
<dbReference type="OrthoDB" id="2676521at2"/>
<dbReference type="InterPro" id="IPR001173">
    <property type="entry name" value="Glyco_trans_2-like"/>
</dbReference>
<dbReference type="Gene3D" id="3.90.550.10">
    <property type="entry name" value="Spore Coat Polysaccharide Biosynthesis Protein SpsA, Chain A"/>
    <property type="match status" value="1"/>
</dbReference>
<comment type="caution">
    <text evidence="3">The sequence shown here is derived from an EMBL/GenBank/DDBJ whole genome shotgun (WGS) entry which is preliminary data.</text>
</comment>
<dbReference type="SUPFAM" id="SSF53448">
    <property type="entry name" value="Nucleotide-diphospho-sugar transferases"/>
    <property type="match status" value="1"/>
</dbReference>
<protein>
    <submittedName>
        <fullName evidence="3">Cell wall biosynthesis glycosyltransferase</fullName>
    </submittedName>
</protein>